<dbReference type="InterPro" id="IPR006869">
    <property type="entry name" value="DUF547"/>
</dbReference>
<dbReference type="AlphaFoldDB" id="A0A1N6I946"/>
<accession>A0A1N6I946</accession>
<dbReference type="eggNOG" id="COG0398">
    <property type="taxonomic scope" value="Bacteria"/>
</dbReference>
<organism evidence="3 4">
    <name type="scientific">Nitrosomonas cryotolerans ATCC 49181</name>
    <dbReference type="NCBI Taxonomy" id="1131553"/>
    <lineage>
        <taxon>Bacteria</taxon>
        <taxon>Pseudomonadati</taxon>
        <taxon>Pseudomonadota</taxon>
        <taxon>Betaproteobacteria</taxon>
        <taxon>Nitrosomonadales</taxon>
        <taxon>Nitrosomonadaceae</taxon>
        <taxon>Nitrosomonas</taxon>
    </lineage>
</organism>
<sequence length="267" mass="30817">MPQKNTLIILLFSCLTLQTAWAENIDYSTWNRLLKTHVSSVNGGKSTTVDYQGMAEERSRLKQYLSTLSNVSQDQFDTWPKDEQLAFLINAYNAWTIELILTAWPNLKSIKDLGGLFSSPWRKEFIPLLGKTRSLDDIEHGLIRSSGRYNDPRIHFAVNCASVGCPALRPEAYVGNRLDDQLEQQTQLFLSDSSRNRVENSVIKLSSIFKWYREDFEQGWLDYHRLEDFLIAHAAALNLSTAMKARLKTDDVAIEFLDYDWQLNEKR</sequence>
<dbReference type="Pfam" id="PF04784">
    <property type="entry name" value="DUF547"/>
    <property type="match status" value="1"/>
</dbReference>
<proteinExistence type="predicted"/>
<feature type="domain" description="DUF547" evidence="2">
    <location>
        <begin position="77"/>
        <end position="190"/>
    </location>
</feature>
<evidence type="ECO:0000256" key="1">
    <source>
        <dbReference type="SAM" id="SignalP"/>
    </source>
</evidence>
<keyword evidence="1" id="KW-0732">Signal</keyword>
<dbReference type="PANTHER" id="PTHR34386">
    <property type="entry name" value="GLUTAREDOXIN"/>
    <property type="match status" value="1"/>
</dbReference>
<dbReference type="STRING" id="44575.SAMN05216419_102322"/>
<evidence type="ECO:0000259" key="2">
    <source>
        <dbReference type="Pfam" id="PF04784"/>
    </source>
</evidence>
<feature type="chain" id="PRO_5009936583" description="DUF547 domain-containing protein" evidence="1">
    <location>
        <begin position="23"/>
        <end position="267"/>
    </location>
</feature>
<dbReference type="InterPro" id="IPR051548">
    <property type="entry name" value="Grx-like_ET"/>
</dbReference>
<dbReference type="RefSeq" id="WP_036573232.1">
    <property type="nucleotide sequence ID" value="NZ_FSRO01000001.1"/>
</dbReference>
<feature type="signal peptide" evidence="1">
    <location>
        <begin position="1"/>
        <end position="22"/>
    </location>
</feature>
<protein>
    <recommendedName>
        <fullName evidence="2">DUF547 domain-containing protein</fullName>
    </recommendedName>
</protein>
<dbReference type="Proteomes" id="UP000185062">
    <property type="component" value="Unassembled WGS sequence"/>
</dbReference>
<dbReference type="EMBL" id="FSRO01000001">
    <property type="protein sequence ID" value="SIO28547.1"/>
    <property type="molecule type" value="Genomic_DNA"/>
</dbReference>
<dbReference type="GO" id="GO:0009055">
    <property type="term" value="F:electron transfer activity"/>
    <property type="evidence" value="ECO:0007669"/>
    <property type="project" value="TreeGrafter"/>
</dbReference>
<evidence type="ECO:0000313" key="3">
    <source>
        <dbReference type="EMBL" id="SIO28547.1"/>
    </source>
</evidence>
<dbReference type="PANTHER" id="PTHR34386:SF1">
    <property type="entry name" value="GLUTAREDOXIN-LIKE PROTEIN NRDH"/>
    <property type="match status" value="1"/>
</dbReference>
<reference evidence="3 4" key="1">
    <citation type="submission" date="2016-12" db="EMBL/GenBank/DDBJ databases">
        <authorList>
            <person name="Song W.-J."/>
            <person name="Kurnit D.M."/>
        </authorList>
    </citation>
    <scope>NUCLEOTIDE SEQUENCE [LARGE SCALE GENOMIC DNA]</scope>
    <source>
        <strain evidence="3 4">ATCC 49181</strain>
    </source>
</reference>
<evidence type="ECO:0000313" key="4">
    <source>
        <dbReference type="Proteomes" id="UP000185062"/>
    </source>
</evidence>
<keyword evidence="4" id="KW-1185">Reference proteome</keyword>
<name>A0A1N6I946_9PROT</name>
<gene>
    <name evidence="3" type="ORF">SAMN02743940_1645</name>
</gene>
<dbReference type="GO" id="GO:0045454">
    <property type="term" value="P:cell redox homeostasis"/>
    <property type="evidence" value="ECO:0007669"/>
    <property type="project" value="TreeGrafter"/>
</dbReference>